<dbReference type="Pfam" id="PF13837">
    <property type="entry name" value="Myb_DNA-bind_4"/>
    <property type="match status" value="1"/>
</dbReference>
<dbReference type="Proteomes" id="UP001497644">
    <property type="component" value="Chromosome 4"/>
</dbReference>
<sequence length="225" mass="26796">MSFFNLTIDETKISEDQEKTHMYNLDSNSNNSDADSSKLGTAVWDNKAVKFLFAVYEDHQDDFKSTCIKNDTVWDIIRMQINTKGYNFTKTQIKDKWMNMRKNYTRVKDHNKQIDAKLKIYRYYNEMDDLYGDKPNMNLVAIASNMRAKDENISSCSEDSATDDYQRKRKRDKVERHLYTWTEKFIQHSKEQADRKEQRQTKKIAAIENATKTFNEMMEKLIEKL</sequence>
<dbReference type="Gene3D" id="1.10.10.60">
    <property type="entry name" value="Homeodomain-like"/>
    <property type="match status" value="1"/>
</dbReference>
<evidence type="ECO:0000313" key="3">
    <source>
        <dbReference type="Proteomes" id="UP001497644"/>
    </source>
</evidence>
<organism evidence="2 3">
    <name type="scientific">Lasius platythorax</name>
    <dbReference type="NCBI Taxonomy" id="488582"/>
    <lineage>
        <taxon>Eukaryota</taxon>
        <taxon>Metazoa</taxon>
        <taxon>Ecdysozoa</taxon>
        <taxon>Arthropoda</taxon>
        <taxon>Hexapoda</taxon>
        <taxon>Insecta</taxon>
        <taxon>Pterygota</taxon>
        <taxon>Neoptera</taxon>
        <taxon>Endopterygota</taxon>
        <taxon>Hymenoptera</taxon>
        <taxon>Apocrita</taxon>
        <taxon>Aculeata</taxon>
        <taxon>Formicoidea</taxon>
        <taxon>Formicidae</taxon>
        <taxon>Formicinae</taxon>
        <taxon>Lasius</taxon>
        <taxon>Lasius</taxon>
    </lineage>
</organism>
<dbReference type="AlphaFoldDB" id="A0AAV2NPN3"/>
<proteinExistence type="predicted"/>
<dbReference type="EMBL" id="OZ034827">
    <property type="protein sequence ID" value="CAL1682449.1"/>
    <property type="molecule type" value="Genomic_DNA"/>
</dbReference>
<reference evidence="2" key="1">
    <citation type="submission" date="2024-04" db="EMBL/GenBank/DDBJ databases">
        <authorList>
            <consortium name="Molecular Ecology Group"/>
        </authorList>
    </citation>
    <scope>NUCLEOTIDE SEQUENCE</scope>
</reference>
<evidence type="ECO:0000259" key="1">
    <source>
        <dbReference type="Pfam" id="PF13837"/>
    </source>
</evidence>
<dbReference type="PANTHER" id="PTHR47595">
    <property type="entry name" value="HEAT SHOCK 70 KDA PROTEIN 14"/>
    <property type="match status" value="1"/>
</dbReference>
<dbReference type="PANTHER" id="PTHR47595:SF1">
    <property type="entry name" value="MYB_SANT-LIKE DNA-BINDING DOMAIN-CONTAINING PROTEIN"/>
    <property type="match status" value="1"/>
</dbReference>
<keyword evidence="3" id="KW-1185">Reference proteome</keyword>
<evidence type="ECO:0000313" key="2">
    <source>
        <dbReference type="EMBL" id="CAL1682449.1"/>
    </source>
</evidence>
<feature type="domain" description="Myb/SANT-like DNA-binding" evidence="1">
    <location>
        <begin position="43"/>
        <end position="130"/>
    </location>
</feature>
<dbReference type="InterPro" id="IPR044822">
    <property type="entry name" value="Myb_DNA-bind_4"/>
</dbReference>
<name>A0AAV2NPN3_9HYME</name>
<protein>
    <recommendedName>
        <fullName evidence="1">Myb/SANT-like DNA-binding domain-containing protein</fullName>
    </recommendedName>
</protein>
<accession>A0AAV2NPN3</accession>
<gene>
    <name evidence="2" type="ORF">LPLAT_LOCUS8372</name>
</gene>